<evidence type="ECO:0000313" key="2">
    <source>
        <dbReference type="EMBL" id="KKM93762.1"/>
    </source>
</evidence>
<organism evidence="2">
    <name type="scientific">marine sediment metagenome</name>
    <dbReference type="NCBI Taxonomy" id="412755"/>
    <lineage>
        <taxon>unclassified sequences</taxon>
        <taxon>metagenomes</taxon>
        <taxon>ecological metagenomes</taxon>
    </lineage>
</organism>
<name>A0A0F9PKJ1_9ZZZZ</name>
<accession>A0A0F9PKJ1</accession>
<protein>
    <submittedName>
        <fullName evidence="2">Uncharacterized protein</fullName>
    </submittedName>
</protein>
<comment type="caution">
    <text evidence="2">The sequence shown here is derived from an EMBL/GenBank/DDBJ whole genome shotgun (WGS) entry which is preliminary data.</text>
</comment>
<dbReference type="AlphaFoldDB" id="A0A0F9PKJ1"/>
<sequence>MAEDNQQLEAEKKQGFKYRFKKGGRISPSLRKVDTRLTAAAGKLVHLAAPKGSMVRAITKPKGKGKKGRGRPHGTFKTRVLPSGRVVKVHTSVYKKLLAQEKAQIRLIRVQRQFEAERIATEQDPRYQPSSDEQFLTEPDQIHEARVIRAQREAEMAQFEPQRLVEPQRRPGILRRAVNGISRLRRPRTPQTQQTISYDESGRPVIQPAPLQRPQVQDMRPREPRVNVLSEKSSILNEKSSILNAPNIFGNPGQSDLARKRQF</sequence>
<reference evidence="2" key="1">
    <citation type="journal article" date="2015" name="Nature">
        <title>Complex archaea that bridge the gap between prokaryotes and eukaryotes.</title>
        <authorList>
            <person name="Spang A."/>
            <person name="Saw J.H."/>
            <person name="Jorgensen S.L."/>
            <person name="Zaremba-Niedzwiedzka K."/>
            <person name="Martijn J."/>
            <person name="Lind A.E."/>
            <person name="van Eijk R."/>
            <person name="Schleper C."/>
            <person name="Guy L."/>
            <person name="Ettema T.J."/>
        </authorList>
    </citation>
    <scope>NUCLEOTIDE SEQUENCE</scope>
</reference>
<gene>
    <name evidence="2" type="ORF">LCGC14_1205110</name>
</gene>
<proteinExistence type="predicted"/>
<dbReference type="EMBL" id="LAZR01006224">
    <property type="protein sequence ID" value="KKM93762.1"/>
    <property type="molecule type" value="Genomic_DNA"/>
</dbReference>
<feature type="region of interest" description="Disordered" evidence="1">
    <location>
        <begin position="186"/>
        <end position="228"/>
    </location>
</feature>
<feature type="region of interest" description="Disordered" evidence="1">
    <location>
        <begin position="244"/>
        <end position="263"/>
    </location>
</feature>
<evidence type="ECO:0000256" key="1">
    <source>
        <dbReference type="SAM" id="MobiDB-lite"/>
    </source>
</evidence>